<comment type="subcellular location">
    <subcellularLocation>
        <location evidence="1">Membrane</location>
        <topology evidence="1">Multi-pass membrane protein</topology>
    </subcellularLocation>
</comment>
<evidence type="ECO:0000256" key="3">
    <source>
        <dbReference type="ARBA" id="ARBA00022679"/>
    </source>
</evidence>
<feature type="transmembrane region" description="Helical" evidence="7">
    <location>
        <begin position="9"/>
        <end position="29"/>
    </location>
</feature>
<dbReference type="RefSeq" id="WP_103952897.1">
    <property type="nucleotide sequence ID" value="NZ_FNUL01000009.1"/>
</dbReference>
<dbReference type="AlphaFoldDB" id="A0A1H5V1M2"/>
<dbReference type="PANTHER" id="PTHR30576">
    <property type="entry name" value="COLANIC BIOSYNTHESIS UDP-GLUCOSE LIPID CARRIER TRANSFERASE"/>
    <property type="match status" value="1"/>
</dbReference>
<evidence type="ECO:0000256" key="7">
    <source>
        <dbReference type="SAM" id="Phobius"/>
    </source>
</evidence>
<keyword evidence="3 9" id="KW-0808">Transferase</keyword>
<evidence type="ECO:0000256" key="6">
    <source>
        <dbReference type="ARBA" id="ARBA00023136"/>
    </source>
</evidence>
<dbReference type="EMBL" id="FNUL01000009">
    <property type="protein sequence ID" value="SEF80601.1"/>
    <property type="molecule type" value="Genomic_DNA"/>
</dbReference>
<evidence type="ECO:0000256" key="2">
    <source>
        <dbReference type="ARBA" id="ARBA00006464"/>
    </source>
</evidence>
<keyword evidence="5 7" id="KW-1133">Transmembrane helix</keyword>
<feature type="transmembrane region" description="Helical" evidence="7">
    <location>
        <begin position="107"/>
        <end position="124"/>
    </location>
</feature>
<gene>
    <name evidence="9" type="ORF">SAMN05216537_10935</name>
</gene>
<organism evidence="9 10">
    <name type="scientific">Lachnospira multipara</name>
    <dbReference type="NCBI Taxonomy" id="28051"/>
    <lineage>
        <taxon>Bacteria</taxon>
        <taxon>Bacillati</taxon>
        <taxon>Bacillota</taxon>
        <taxon>Clostridia</taxon>
        <taxon>Lachnospirales</taxon>
        <taxon>Lachnospiraceae</taxon>
        <taxon>Lachnospira</taxon>
    </lineage>
</organism>
<feature type="transmembrane region" description="Helical" evidence="7">
    <location>
        <begin position="41"/>
        <end position="58"/>
    </location>
</feature>
<reference evidence="9 10" key="1">
    <citation type="submission" date="2016-10" db="EMBL/GenBank/DDBJ databases">
        <authorList>
            <person name="de Groot N.N."/>
        </authorList>
    </citation>
    <scope>NUCLEOTIDE SEQUENCE [LARGE SCALE GENOMIC DNA]</scope>
    <source>
        <strain evidence="9 10">D15d</strain>
    </source>
</reference>
<evidence type="ECO:0000256" key="1">
    <source>
        <dbReference type="ARBA" id="ARBA00004141"/>
    </source>
</evidence>
<dbReference type="Pfam" id="PF02397">
    <property type="entry name" value="Bac_transf"/>
    <property type="match status" value="1"/>
</dbReference>
<feature type="domain" description="Bacterial sugar transferase" evidence="8">
    <location>
        <begin position="252"/>
        <end position="431"/>
    </location>
</feature>
<dbReference type="InterPro" id="IPR003362">
    <property type="entry name" value="Bact_transf"/>
</dbReference>
<comment type="similarity">
    <text evidence="2">Belongs to the bacterial sugar transferase family.</text>
</comment>
<accession>A0A1H5V1M2</accession>
<feature type="transmembrane region" description="Helical" evidence="7">
    <location>
        <begin position="79"/>
        <end position="101"/>
    </location>
</feature>
<evidence type="ECO:0000313" key="10">
    <source>
        <dbReference type="Proteomes" id="UP000236726"/>
    </source>
</evidence>
<protein>
    <submittedName>
        <fullName evidence="9">Exopolysaccharide biosynthesis polyprenyl glycosylphosphotransferase</fullName>
    </submittedName>
</protein>
<keyword evidence="6 7" id="KW-0472">Membrane</keyword>
<dbReference type="PANTHER" id="PTHR30576:SF0">
    <property type="entry name" value="UNDECAPRENYL-PHOSPHATE N-ACETYLGALACTOSAMINYL 1-PHOSPHATE TRANSFERASE-RELATED"/>
    <property type="match status" value="1"/>
</dbReference>
<evidence type="ECO:0000256" key="4">
    <source>
        <dbReference type="ARBA" id="ARBA00022692"/>
    </source>
</evidence>
<proteinExistence type="inferred from homology"/>
<keyword evidence="10" id="KW-1185">Reference proteome</keyword>
<dbReference type="Proteomes" id="UP000236726">
    <property type="component" value="Unassembled WGS sequence"/>
</dbReference>
<evidence type="ECO:0000313" key="9">
    <source>
        <dbReference type="EMBL" id="SEF80601.1"/>
    </source>
</evidence>
<sequence>MENKLITKVATVILTTINVGLFAFVWIEYYNKFAFQKFRDYGMVAFIILFYICYRYLAKLYRAYDFASNSIWETTLSQFISLSLSDLLAYVLACIIANYYVSFVPGLIIYILQLSASLTIVFITKKLLIALISPLETLVIYGANISEDEVVDFTSKLLRKYSHMFKIGKIVNENDSLIKTRMKSVKRVIFVGITRNKRNEFIKFCVETNQSFYFVPDIEDLLIRNCEIKNFIDTPIMHYNSIADKRALYAVKRVFDLVVSFILLVLFSPVMLVTAIAIKLDDGGPVFFKQERETINGRVFKVLKFRSMRVNAEENGFRPAVKDDDRITRVGKKIRKNRIDELPQLFNVLIGQMSLVGPRPEPALLVSDYEKKLPEFKYRRRVKGGITGYAQVYGKYNTSPEDKLKLDLIYIEDMSFILDIKLILLTVKTVFIPEASEGFAKKKNEILREAEKIIS</sequence>
<evidence type="ECO:0000259" key="8">
    <source>
        <dbReference type="Pfam" id="PF02397"/>
    </source>
</evidence>
<feature type="transmembrane region" description="Helical" evidence="7">
    <location>
        <begin position="254"/>
        <end position="278"/>
    </location>
</feature>
<dbReference type="STRING" id="1410661.GCA_000702205_01685"/>
<dbReference type="GO" id="GO:0016780">
    <property type="term" value="F:phosphotransferase activity, for other substituted phosphate groups"/>
    <property type="evidence" value="ECO:0007669"/>
    <property type="project" value="TreeGrafter"/>
</dbReference>
<evidence type="ECO:0000256" key="5">
    <source>
        <dbReference type="ARBA" id="ARBA00022989"/>
    </source>
</evidence>
<dbReference type="NCBIfam" id="TIGR03025">
    <property type="entry name" value="EPS_sugtrans"/>
    <property type="match status" value="1"/>
</dbReference>
<name>A0A1H5V1M2_9FIRM</name>
<dbReference type="InterPro" id="IPR017475">
    <property type="entry name" value="EPS_sugar_tfrase"/>
</dbReference>
<keyword evidence="4 7" id="KW-0812">Transmembrane</keyword>
<dbReference type="GO" id="GO:0016020">
    <property type="term" value="C:membrane"/>
    <property type="evidence" value="ECO:0007669"/>
    <property type="project" value="UniProtKB-SubCell"/>
</dbReference>